<organism evidence="9 10">
    <name type="scientific">Cocleimonas flava</name>
    <dbReference type="NCBI Taxonomy" id="634765"/>
    <lineage>
        <taxon>Bacteria</taxon>
        <taxon>Pseudomonadati</taxon>
        <taxon>Pseudomonadota</taxon>
        <taxon>Gammaproteobacteria</taxon>
        <taxon>Thiotrichales</taxon>
        <taxon>Thiotrichaceae</taxon>
        <taxon>Cocleimonas</taxon>
    </lineage>
</organism>
<dbReference type="NCBIfam" id="TIGR00615">
    <property type="entry name" value="recR"/>
    <property type="match status" value="1"/>
</dbReference>
<evidence type="ECO:0000256" key="3">
    <source>
        <dbReference type="ARBA" id="ARBA00022771"/>
    </source>
</evidence>
<dbReference type="SMART" id="SM00493">
    <property type="entry name" value="TOPRIM"/>
    <property type="match status" value="1"/>
</dbReference>
<feature type="domain" description="Toprim" evidence="8">
    <location>
        <begin position="82"/>
        <end position="177"/>
    </location>
</feature>
<reference evidence="9 10" key="1">
    <citation type="submission" date="2019-03" db="EMBL/GenBank/DDBJ databases">
        <title>Genomic Encyclopedia of Type Strains, Phase IV (KMG-IV): sequencing the most valuable type-strain genomes for metagenomic binning, comparative biology and taxonomic classification.</title>
        <authorList>
            <person name="Goeker M."/>
        </authorList>
    </citation>
    <scope>NUCLEOTIDE SEQUENCE [LARGE SCALE GENOMIC DNA]</scope>
    <source>
        <strain evidence="9 10">DSM 24830</strain>
    </source>
</reference>
<dbReference type="InterPro" id="IPR000093">
    <property type="entry name" value="DNA_Rcmb_RecR"/>
</dbReference>
<protein>
    <recommendedName>
        <fullName evidence="7">Recombination protein RecR</fullName>
    </recommendedName>
</protein>
<evidence type="ECO:0000313" key="9">
    <source>
        <dbReference type="EMBL" id="TCJ86871.1"/>
    </source>
</evidence>
<keyword evidence="3 7" id="KW-0863">Zinc-finger</keyword>
<name>A0A4R1F840_9GAMM</name>
<comment type="function">
    <text evidence="7">May play a role in DNA repair. It seems to be involved in an RecBC-independent recombinational process of DNA repair. It may act with RecF and RecO.</text>
</comment>
<sequence>MSDTESALLNELVVAFKCLPSVGARTAQRMAFHLLEHDRENGLRLAAAMQNAIENIGHCSLCRTLTEHSICRICSDKSRATETLCVVENPSDVLAVEQATAYRGFYFVLMGKLSPLDGIGPDELGLDLLEKRLEDEPIKELILATNPTVEGEVTAHYISELAAKYNVNTTRIAHGVPVGGELDYVDSSTLSHAFDGRRNY</sequence>
<evidence type="ECO:0000256" key="4">
    <source>
        <dbReference type="ARBA" id="ARBA00022833"/>
    </source>
</evidence>
<dbReference type="Proteomes" id="UP000294887">
    <property type="component" value="Unassembled WGS sequence"/>
</dbReference>
<evidence type="ECO:0000256" key="1">
    <source>
        <dbReference type="ARBA" id="ARBA00022723"/>
    </source>
</evidence>
<evidence type="ECO:0000256" key="6">
    <source>
        <dbReference type="ARBA" id="ARBA00023204"/>
    </source>
</evidence>
<evidence type="ECO:0000256" key="2">
    <source>
        <dbReference type="ARBA" id="ARBA00022763"/>
    </source>
</evidence>
<dbReference type="PROSITE" id="PS50880">
    <property type="entry name" value="TOPRIM"/>
    <property type="match status" value="1"/>
</dbReference>
<evidence type="ECO:0000313" key="10">
    <source>
        <dbReference type="Proteomes" id="UP000294887"/>
    </source>
</evidence>
<dbReference type="RefSeq" id="WP_131905200.1">
    <property type="nucleotide sequence ID" value="NZ_BAAAFU010000004.1"/>
</dbReference>
<dbReference type="OrthoDB" id="9802672at2"/>
<comment type="similarity">
    <text evidence="7">Belongs to the RecR family.</text>
</comment>
<proteinExistence type="inferred from homology"/>
<evidence type="ECO:0000256" key="7">
    <source>
        <dbReference type="HAMAP-Rule" id="MF_00017"/>
    </source>
</evidence>
<dbReference type="Gene3D" id="6.10.250.240">
    <property type="match status" value="1"/>
</dbReference>
<dbReference type="GO" id="GO:0006310">
    <property type="term" value="P:DNA recombination"/>
    <property type="evidence" value="ECO:0007669"/>
    <property type="project" value="UniProtKB-UniRule"/>
</dbReference>
<feature type="zinc finger region" description="C4-type" evidence="7">
    <location>
        <begin position="59"/>
        <end position="74"/>
    </location>
</feature>
<evidence type="ECO:0000256" key="5">
    <source>
        <dbReference type="ARBA" id="ARBA00023172"/>
    </source>
</evidence>
<dbReference type="Gene3D" id="3.40.1360.10">
    <property type="match status" value="1"/>
</dbReference>
<comment type="caution">
    <text evidence="9">The sequence shown here is derived from an EMBL/GenBank/DDBJ whole genome shotgun (WGS) entry which is preliminary data.</text>
</comment>
<evidence type="ECO:0000259" key="8">
    <source>
        <dbReference type="PROSITE" id="PS50880"/>
    </source>
</evidence>
<dbReference type="Pfam" id="PF02132">
    <property type="entry name" value="RecR_ZnF"/>
    <property type="match status" value="1"/>
</dbReference>
<keyword evidence="5 7" id="KW-0233">DNA recombination</keyword>
<dbReference type="GO" id="GO:0006281">
    <property type="term" value="P:DNA repair"/>
    <property type="evidence" value="ECO:0007669"/>
    <property type="project" value="UniProtKB-UniRule"/>
</dbReference>
<dbReference type="AlphaFoldDB" id="A0A4R1F840"/>
<keyword evidence="6 7" id="KW-0234">DNA repair</keyword>
<dbReference type="FunFam" id="3.40.1360.10:FF:000001">
    <property type="entry name" value="Recombination protein RecR"/>
    <property type="match status" value="1"/>
</dbReference>
<dbReference type="Pfam" id="PF21176">
    <property type="entry name" value="RecR_HhH"/>
    <property type="match status" value="1"/>
</dbReference>
<dbReference type="SUPFAM" id="SSF111304">
    <property type="entry name" value="Recombination protein RecR"/>
    <property type="match status" value="1"/>
</dbReference>
<dbReference type="HAMAP" id="MF_00017">
    <property type="entry name" value="RecR"/>
    <property type="match status" value="1"/>
</dbReference>
<dbReference type="InterPro" id="IPR034137">
    <property type="entry name" value="TOPRIM_RecR"/>
</dbReference>
<dbReference type="PANTHER" id="PTHR30446">
    <property type="entry name" value="RECOMBINATION PROTEIN RECR"/>
    <property type="match status" value="1"/>
</dbReference>
<gene>
    <name evidence="7" type="primary">recR</name>
    <name evidence="9" type="ORF">EV695_1369</name>
</gene>
<dbReference type="InterPro" id="IPR006171">
    <property type="entry name" value="TOPRIM_dom"/>
</dbReference>
<keyword evidence="1 7" id="KW-0479">Metal-binding</keyword>
<dbReference type="PANTHER" id="PTHR30446:SF0">
    <property type="entry name" value="RECOMBINATION PROTEIN RECR"/>
    <property type="match status" value="1"/>
</dbReference>
<dbReference type="EMBL" id="SMFQ01000003">
    <property type="protein sequence ID" value="TCJ86871.1"/>
    <property type="molecule type" value="Genomic_DNA"/>
</dbReference>
<keyword evidence="10" id="KW-1185">Reference proteome</keyword>
<keyword evidence="4 7" id="KW-0862">Zinc</keyword>
<dbReference type="Pfam" id="PF13662">
    <property type="entry name" value="Toprim_4"/>
    <property type="match status" value="1"/>
</dbReference>
<dbReference type="InterPro" id="IPR023627">
    <property type="entry name" value="Rcmb_RecR"/>
</dbReference>
<keyword evidence="2 7" id="KW-0227">DNA damage</keyword>
<accession>A0A4R1F840</accession>
<dbReference type="GO" id="GO:0003677">
    <property type="term" value="F:DNA binding"/>
    <property type="evidence" value="ECO:0007669"/>
    <property type="project" value="UniProtKB-UniRule"/>
</dbReference>
<dbReference type="Gene3D" id="1.10.8.420">
    <property type="entry name" value="RecR Domain 1"/>
    <property type="match status" value="1"/>
</dbReference>
<dbReference type="GO" id="GO:0008270">
    <property type="term" value="F:zinc ion binding"/>
    <property type="evidence" value="ECO:0007669"/>
    <property type="project" value="UniProtKB-KW"/>
</dbReference>
<dbReference type="InterPro" id="IPR015967">
    <property type="entry name" value="Rcmb_RecR_Znf"/>
</dbReference>
<dbReference type="Pfam" id="PF21175">
    <property type="entry name" value="RecR_C"/>
    <property type="match status" value="1"/>
</dbReference>
<dbReference type="CDD" id="cd01025">
    <property type="entry name" value="TOPRIM_recR"/>
    <property type="match status" value="1"/>
</dbReference>